<name>A0A2P8DEE5_9ACTN</name>
<dbReference type="PANTHER" id="PTHR35377:SF5">
    <property type="entry name" value="ANTITOXIN VAPB46"/>
    <property type="match status" value="1"/>
</dbReference>
<evidence type="ECO:0000256" key="1">
    <source>
        <dbReference type="SAM" id="MobiDB-lite"/>
    </source>
</evidence>
<dbReference type="GO" id="GO:0003677">
    <property type="term" value="F:DNA binding"/>
    <property type="evidence" value="ECO:0007669"/>
    <property type="project" value="UniProtKB-KW"/>
</dbReference>
<dbReference type="AlphaFoldDB" id="A0A2P8DEE5"/>
<proteinExistence type="predicted"/>
<accession>A0A2P8DEE5</accession>
<sequence>MYYNGLMSSVSVRVLNQETARVLAQVKSGEEIELTERGVVIARIVPSSPAPTAALYASGKFRAPTASGPMPRPHGAVRDNDEAGALVREMRDEERY</sequence>
<keyword evidence="3" id="KW-1185">Reference proteome</keyword>
<gene>
    <name evidence="2" type="ORF">CLV63_1142</name>
</gene>
<dbReference type="Proteomes" id="UP000240542">
    <property type="component" value="Unassembled WGS sequence"/>
</dbReference>
<dbReference type="PANTHER" id="PTHR35377">
    <property type="entry name" value="ANTITOXIN VAPB49-RELATED-RELATED"/>
    <property type="match status" value="1"/>
</dbReference>
<comment type="caution">
    <text evidence="2">The sequence shown here is derived from an EMBL/GenBank/DDBJ whole genome shotgun (WGS) entry which is preliminary data.</text>
</comment>
<feature type="region of interest" description="Disordered" evidence="1">
    <location>
        <begin position="62"/>
        <end position="96"/>
    </location>
</feature>
<protein>
    <submittedName>
        <fullName evidence="2">Antitoxin (DNA-binding transcriptional repressor) of toxin-antitoxin stability system</fullName>
    </submittedName>
</protein>
<dbReference type="InterPro" id="IPR051416">
    <property type="entry name" value="phD-YefM_TA_antitoxins"/>
</dbReference>
<organism evidence="2 3">
    <name type="scientific">Murinocardiopsis flavida</name>
    <dbReference type="NCBI Taxonomy" id="645275"/>
    <lineage>
        <taxon>Bacteria</taxon>
        <taxon>Bacillati</taxon>
        <taxon>Actinomycetota</taxon>
        <taxon>Actinomycetes</taxon>
        <taxon>Streptosporangiales</taxon>
        <taxon>Nocardiopsidaceae</taxon>
        <taxon>Murinocardiopsis</taxon>
    </lineage>
</organism>
<dbReference type="EMBL" id="PYGA01000014">
    <property type="protein sequence ID" value="PSK95572.1"/>
    <property type="molecule type" value="Genomic_DNA"/>
</dbReference>
<evidence type="ECO:0000313" key="2">
    <source>
        <dbReference type="EMBL" id="PSK95572.1"/>
    </source>
</evidence>
<keyword evidence="2" id="KW-0238">DNA-binding</keyword>
<evidence type="ECO:0000313" key="3">
    <source>
        <dbReference type="Proteomes" id="UP000240542"/>
    </source>
</evidence>
<dbReference type="GO" id="GO:0097351">
    <property type="term" value="F:toxin sequestering activity"/>
    <property type="evidence" value="ECO:0007669"/>
    <property type="project" value="TreeGrafter"/>
</dbReference>
<reference evidence="2 3" key="1">
    <citation type="submission" date="2018-03" db="EMBL/GenBank/DDBJ databases">
        <title>Genomic Encyclopedia of Archaeal and Bacterial Type Strains, Phase II (KMG-II): from individual species to whole genera.</title>
        <authorList>
            <person name="Goeker M."/>
        </authorList>
    </citation>
    <scope>NUCLEOTIDE SEQUENCE [LARGE SCALE GENOMIC DNA]</scope>
    <source>
        <strain evidence="2 3">DSM 45312</strain>
    </source>
</reference>